<evidence type="ECO:0000256" key="3">
    <source>
        <dbReference type="ARBA" id="ARBA00013208"/>
    </source>
</evidence>
<dbReference type="PROSITE" id="PS00501">
    <property type="entry name" value="SPASE_I_1"/>
    <property type="match status" value="1"/>
</dbReference>
<evidence type="ECO:0000256" key="2">
    <source>
        <dbReference type="ARBA" id="ARBA00009370"/>
    </source>
</evidence>
<evidence type="ECO:0000256" key="6">
    <source>
        <dbReference type="ARBA" id="ARBA00022801"/>
    </source>
</evidence>
<dbReference type="Pfam" id="PF10502">
    <property type="entry name" value="Peptidase_S26"/>
    <property type="match status" value="1"/>
</dbReference>
<evidence type="ECO:0000256" key="4">
    <source>
        <dbReference type="ARBA" id="ARBA00019232"/>
    </source>
</evidence>
<organism evidence="11 12">
    <name type="scientific">Candidatus Reidiella endopervernicosa</name>
    <dbReference type="NCBI Taxonomy" id="2738883"/>
    <lineage>
        <taxon>Bacteria</taxon>
        <taxon>Pseudomonadati</taxon>
        <taxon>Pseudomonadota</taxon>
        <taxon>Gammaproteobacteria</taxon>
        <taxon>Candidatus Reidiella</taxon>
    </lineage>
</organism>
<dbReference type="PANTHER" id="PTHR43390:SF1">
    <property type="entry name" value="CHLOROPLAST PROCESSING PEPTIDASE"/>
    <property type="match status" value="1"/>
</dbReference>
<dbReference type="KEGG" id="rev:HUE57_03115"/>
<dbReference type="SUPFAM" id="SSF51306">
    <property type="entry name" value="LexA/Signal peptidase"/>
    <property type="match status" value="1"/>
</dbReference>
<dbReference type="Proteomes" id="UP000509658">
    <property type="component" value="Chromosome"/>
</dbReference>
<dbReference type="PANTHER" id="PTHR43390">
    <property type="entry name" value="SIGNAL PEPTIDASE I"/>
    <property type="match status" value="1"/>
</dbReference>
<dbReference type="GO" id="GO:0016020">
    <property type="term" value="C:membrane"/>
    <property type="evidence" value="ECO:0007669"/>
    <property type="project" value="UniProtKB-SubCell"/>
</dbReference>
<dbReference type="GO" id="GO:0006465">
    <property type="term" value="P:signal peptide processing"/>
    <property type="evidence" value="ECO:0007669"/>
    <property type="project" value="InterPro"/>
</dbReference>
<proteinExistence type="inferred from homology"/>
<dbReference type="InterPro" id="IPR019533">
    <property type="entry name" value="Peptidase_S26"/>
</dbReference>
<feature type="active site" evidence="7">
    <location>
        <position position="98"/>
    </location>
</feature>
<dbReference type="EMBL" id="CP054491">
    <property type="protein sequence ID" value="QKQ25392.1"/>
    <property type="molecule type" value="Genomic_DNA"/>
</dbReference>
<dbReference type="Gene3D" id="2.10.109.10">
    <property type="entry name" value="Umud Fragment, subunit A"/>
    <property type="match status" value="1"/>
</dbReference>
<dbReference type="GO" id="GO:0004252">
    <property type="term" value="F:serine-type endopeptidase activity"/>
    <property type="evidence" value="ECO:0007669"/>
    <property type="project" value="InterPro"/>
</dbReference>
<evidence type="ECO:0000256" key="1">
    <source>
        <dbReference type="ARBA" id="ARBA00000677"/>
    </source>
</evidence>
<dbReference type="GO" id="GO:0009003">
    <property type="term" value="F:signal peptidase activity"/>
    <property type="evidence" value="ECO:0007669"/>
    <property type="project" value="UniProtKB-EC"/>
</dbReference>
<accession>A0A6N0HSQ4</accession>
<gene>
    <name evidence="11" type="primary">lepB</name>
    <name evidence="11" type="ORF">HUE57_03115</name>
</gene>
<evidence type="ECO:0000259" key="10">
    <source>
        <dbReference type="Pfam" id="PF10502"/>
    </source>
</evidence>
<keyword evidence="12" id="KW-1185">Reference proteome</keyword>
<keyword evidence="5 8" id="KW-0645">Protease</keyword>
<dbReference type="CDD" id="cd06530">
    <property type="entry name" value="S26_SPase_I"/>
    <property type="match status" value="1"/>
</dbReference>
<dbReference type="PROSITE" id="PS00760">
    <property type="entry name" value="SPASE_I_2"/>
    <property type="match status" value="1"/>
</dbReference>
<dbReference type="AlphaFoldDB" id="A0A6N0HSQ4"/>
<reference evidence="11 12" key="1">
    <citation type="submission" date="2020-05" db="EMBL/GenBank/DDBJ databases">
        <title>Horizontal transmission and recombination maintain forever young bacterial symbiont genomes.</title>
        <authorList>
            <person name="Russell S.L."/>
            <person name="Pepper-Tunick E."/>
            <person name="Svedberg J."/>
            <person name="Byrne A."/>
            <person name="Ruelas Castillo J."/>
            <person name="Vollmers C."/>
            <person name="Beinart R.A."/>
            <person name="Corbett-Detig R."/>
        </authorList>
    </citation>
    <scope>NUCLEOTIDE SEQUENCE [LARGE SCALE GENOMIC DNA]</scope>
    <source>
        <strain evidence="11">Santa_Monica_outfall</strain>
    </source>
</reference>
<dbReference type="RefSeq" id="WP_174672701.1">
    <property type="nucleotide sequence ID" value="NZ_CP054491.1"/>
</dbReference>
<evidence type="ECO:0000256" key="9">
    <source>
        <dbReference type="RuleBase" id="RU362042"/>
    </source>
</evidence>
<keyword evidence="6 8" id="KW-0378">Hydrolase</keyword>
<dbReference type="NCBIfam" id="TIGR02227">
    <property type="entry name" value="sigpep_I_bact"/>
    <property type="match status" value="1"/>
</dbReference>
<dbReference type="PRINTS" id="PR00727">
    <property type="entry name" value="LEADERPTASE"/>
</dbReference>
<comment type="subcellular location">
    <subcellularLocation>
        <location evidence="9">Membrane</location>
        <topology evidence="9">Multi-pass membrane protein</topology>
    </subcellularLocation>
</comment>
<evidence type="ECO:0000256" key="5">
    <source>
        <dbReference type="ARBA" id="ARBA00022670"/>
    </source>
</evidence>
<dbReference type="InterPro" id="IPR019757">
    <property type="entry name" value="Pept_S26A_signal_pept_1_Lys-AS"/>
</dbReference>
<evidence type="ECO:0000256" key="7">
    <source>
        <dbReference type="PIRSR" id="PIRSR600223-1"/>
    </source>
</evidence>
<evidence type="ECO:0000313" key="12">
    <source>
        <dbReference type="Proteomes" id="UP000509658"/>
    </source>
</evidence>
<name>A0A6N0HSQ4_9GAMM</name>
<evidence type="ECO:0000256" key="8">
    <source>
        <dbReference type="RuleBase" id="RU003993"/>
    </source>
</evidence>
<dbReference type="EC" id="3.4.21.89" evidence="3 8"/>
<comment type="similarity">
    <text evidence="2 9">Belongs to the peptidase S26 family.</text>
</comment>
<feature type="domain" description="Peptidase S26" evidence="10">
    <location>
        <begin position="20"/>
        <end position="209"/>
    </location>
</feature>
<evidence type="ECO:0000313" key="11">
    <source>
        <dbReference type="EMBL" id="QKQ25392.1"/>
    </source>
</evidence>
<dbReference type="InterPro" id="IPR019756">
    <property type="entry name" value="Pept_S26A_signal_pept_1_Ser-AS"/>
</dbReference>
<dbReference type="InterPro" id="IPR000223">
    <property type="entry name" value="Pept_S26A_signal_pept_1"/>
</dbReference>
<dbReference type="InterPro" id="IPR036286">
    <property type="entry name" value="LexA/Signal_pep-like_sf"/>
</dbReference>
<feature type="active site" evidence="7">
    <location>
        <position position="44"/>
    </location>
</feature>
<protein>
    <recommendedName>
        <fullName evidence="4 8">Signal peptidase I</fullName>
        <ecNumber evidence="3 8">3.4.21.89</ecNumber>
    </recommendedName>
</protein>
<sequence length="232" mass="26125">MNNLIDKLKKPGLPRSIAELALLALVIFASRSVFGDWNYVPSGSMKPTLVEGDMIYVDKLAYDLKIPFTTLHLAEWDDPIRGEIVVFYSPKDDIRMVKRVIGEPGDTILMRDNRLIINGQPLNYSAPDQQTVSVLNDEEQQSFLFATEQLPGVDHAVMRQPTPTPQSNFGPVTIPAGEYLLLGDNRDRSGDSRFFGLVERERILGQATRVLISWNGDNFYLPRAGRINHLLQ</sequence>
<comment type="catalytic activity">
    <reaction evidence="1 8">
        <text>Cleavage of hydrophobic, N-terminal signal or leader sequences from secreted and periplasmic proteins.</text>
        <dbReference type="EC" id="3.4.21.89"/>
    </reaction>
</comment>